<dbReference type="Proteomes" id="UP000323597">
    <property type="component" value="Chromosome A06"/>
</dbReference>
<dbReference type="SUPFAM" id="SSF52540">
    <property type="entry name" value="P-loop containing nucleoside triphosphate hydrolases"/>
    <property type="match status" value="1"/>
</dbReference>
<keyword evidence="11" id="KW-1185">Reference proteome</keyword>
<dbReference type="FunFam" id="1.10.10.10:FF:000322">
    <property type="entry name" value="Probable disease resistance protein At1g63360"/>
    <property type="match status" value="1"/>
</dbReference>
<dbReference type="EMBL" id="CM017641">
    <property type="protein sequence ID" value="TYJ31549.1"/>
    <property type="molecule type" value="Genomic_DNA"/>
</dbReference>
<gene>
    <name evidence="10" type="ORF">E1A91_A06G206900v1</name>
</gene>
<keyword evidence="6" id="KW-0067">ATP-binding</keyword>
<protein>
    <submittedName>
        <fullName evidence="10">Uncharacterized protein</fullName>
    </submittedName>
</protein>
<feature type="domain" description="NB-ARC" evidence="7">
    <location>
        <begin position="2"/>
        <end position="156"/>
    </location>
</feature>
<feature type="domain" description="Disease resistance protein winged helix" evidence="8">
    <location>
        <begin position="239"/>
        <end position="305"/>
    </location>
</feature>
<dbReference type="InterPro" id="IPR036388">
    <property type="entry name" value="WH-like_DNA-bd_sf"/>
</dbReference>
<dbReference type="InterPro" id="IPR050905">
    <property type="entry name" value="Plant_NBS-LRR"/>
</dbReference>
<dbReference type="Gene3D" id="1.10.8.430">
    <property type="entry name" value="Helical domain of apoptotic protease-activating factors"/>
    <property type="match status" value="1"/>
</dbReference>
<evidence type="ECO:0000313" key="11">
    <source>
        <dbReference type="Proteomes" id="UP000323597"/>
    </source>
</evidence>
<evidence type="ECO:0000313" key="10">
    <source>
        <dbReference type="EMBL" id="TYJ31549.1"/>
    </source>
</evidence>
<feature type="domain" description="Disease resistance R13L4/SHOC-2-like LRR" evidence="9">
    <location>
        <begin position="342"/>
        <end position="619"/>
    </location>
</feature>
<dbReference type="InterPro" id="IPR058922">
    <property type="entry name" value="WHD_DRP"/>
</dbReference>
<dbReference type="AlphaFoldDB" id="A0A5D2YZV3"/>
<dbReference type="InterPro" id="IPR027417">
    <property type="entry name" value="P-loop_NTPase"/>
</dbReference>
<dbReference type="Gene3D" id="3.40.50.300">
    <property type="entry name" value="P-loop containing nucleotide triphosphate hydrolases"/>
    <property type="match status" value="1"/>
</dbReference>
<dbReference type="PRINTS" id="PR00364">
    <property type="entry name" value="DISEASERSIST"/>
</dbReference>
<dbReference type="InterPro" id="IPR055414">
    <property type="entry name" value="LRR_R13L4/SHOC2-like"/>
</dbReference>
<dbReference type="GO" id="GO:0006952">
    <property type="term" value="P:defense response"/>
    <property type="evidence" value="ECO:0007669"/>
    <property type="project" value="UniProtKB-KW"/>
</dbReference>
<evidence type="ECO:0000256" key="5">
    <source>
        <dbReference type="ARBA" id="ARBA00022821"/>
    </source>
</evidence>
<dbReference type="Gene3D" id="1.10.10.10">
    <property type="entry name" value="Winged helix-like DNA-binding domain superfamily/Winged helix DNA-binding domain"/>
    <property type="match status" value="1"/>
</dbReference>
<keyword evidence="5" id="KW-0611">Plant defense</keyword>
<evidence type="ECO:0000259" key="9">
    <source>
        <dbReference type="Pfam" id="PF23598"/>
    </source>
</evidence>
<keyword evidence="4" id="KW-0547">Nucleotide-binding</keyword>
<dbReference type="GO" id="GO:0043531">
    <property type="term" value="F:ADP binding"/>
    <property type="evidence" value="ECO:0007669"/>
    <property type="project" value="InterPro"/>
</dbReference>
<reference evidence="10 11" key="1">
    <citation type="submission" date="2019-07" db="EMBL/GenBank/DDBJ databases">
        <title>WGS assembly of Gossypium mustelinum.</title>
        <authorList>
            <person name="Chen Z.J."/>
            <person name="Sreedasyam A."/>
            <person name="Ando A."/>
            <person name="Song Q."/>
            <person name="De L."/>
            <person name="Hulse-Kemp A."/>
            <person name="Ding M."/>
            <person name="Ye W."/>
            <person name="Kirkbride R."/>
            <person name="Jenkins J."/>
            <person name="Plott C."/>
            <person name="Lovell J."/>
            <person name="Lin Y.-M."/>
            <person name="Vaughn R."/>
            <person name="Liu B."/>
            <person name="Li W."/>
            <person name="Simpson S."/>
            <person name="Scheffler B."/>
            <person name="Saski C."/>
            <person name="Grover C."/>
            <person name="Hu G."/>
            <person name="Conover J."/>
            <person name="Carlson J."/>
            <person name="Shu S."/>
            <person name="Boston L."/>
            <person name="Williams M."/>
            <person name="Peterson D."/>
            <person name="Mcgee K."/>
            <person name="Jones D."/>
            <person name="Wendel J."/>
            <person name="Stelly D."/>
            <person name="Grimwood J."/>
            <person name="Schmutz J."/>
        </authorList>
    </citation>
    <scope>NUCLEOTIDE SEQUENCE [LARGE SCALE GENOMIC DNA]</scope>
    <source>
        <strain evidence="10">1408120.09</strain>
    </source>
</reference>
<dbReference type="PANTHER" id="PTHR33463:SF220">
    <property type="entry name" value="NB-ARC DOMAIN-CONTAINING PROTEIN"/>
    <property type="match status" value="1"/>
</dbReference>
<organism evidence="10 11">
    <name type="scientific">Gossypium mustelinum</name>
    <name type="common">Cotton</name>
    <name type="synonym">Gossypium caicoense</name>
    <dbReference type="NCBI Taxonomy" id="34275"/>
    <lineage>
        <taxon>Eukaryota</taxon>
        <taxon>Viridiplantae</taxon>
        <taxon>Streptophyta</taxon>
        <taxon>Embryophyta</taxon>
        <taxon>Tracheophyta</taxon>
        <taxon>Spermatophyta</taxon>
        <taxon>Magnoliopsida</taxon>
        <taxon>eudicotyledons</taxon>
        <taxon>Gunneridae</taxon>
        <taxon>Pentapetalae</taxon>
        <taxon>rosids</taxon>
        <taxon>malvids</taxon>
        <taxon>Malvales</taxon>
        <taxon>Malvaceae</taxon>
        <taxon>Malvoideae</taxon>
        <taxon>Gossypium</taxon>
    </lineage>
</organism>
<evidence type="ECO:0000256" key="4">
    <source>
        <dbReference type="ARBA" id="ARBA00022741"/>
    </source>
</evidence>
<dbReference type="Pfam" id="PF23598">
    <property type="entry name" value="LRR_14"/>
    <property type="match status" value="1"/>
</dbReference>
<evidence type="ECO:0000256" key="1">
    <source>
        <dbReference type="ARBA" id="ARBA00008894"/>
    </source>
</evidence>
<evidence type="ECO:0000256" key="3">
    <source>
        <dbReference type="ARBA" id="ARBA00022737"/>
    </source>
</evidence>
<comment type="similarity">
    <text evidence="1">Belongs to the disease resistance NB-LRR family.</text>
</comment>
<dbReference type="GO" id="GO:0005524">
    <property type="term" value="F:ATP binding"/>
    <property type="evidence" value="ECO:0007669"/>
    <property type="project" value="UniProtKB-KW"/>
</dbReference>
<dbReference type="FunFam" id="1.10.8.430:FF:000003">
    <property type="entry name" value="Probable disease resistance protein At5g66910"/>
    <property type="match status" value="1"/>
</dbReference>
<sequence>MGIIGIYGLGGVGKTTLLTQINNKFSTTPNGFDVVIWALVSKDYDVGKVQDRIGGNLGFSDDSWKNKSVDQKATDIYRVLRYKKFVVLLDDLWERVDLNQVGIPKPSKRNGSKLIFTTRSLAVCGEMEARKKIKVECLKSEEAWKLFQDKVGDETLNSHPDIRELAKQVAKRCGGLPLALITICRAMACKTTCVEWNYAIKKLKRSSLTKMKNEVFPLLKCSFDNFPVTTQSCFLYCCLYPEDYRIPKKRLVEYWFCEWLLNQFDKFSEAQMQGDCIISSLLSACLLERDGEDFVKMHDVIRDMALWITWELKAKENFFFVKAGAQLFEVPNVKAWSGAKRISVMKNQIEILRESPFCPNLRTLFLNKNKLQEIRYGYFEHVRHLTVLNLSENRGLKTLPMEISRLFSLECLDLSYTGIRELPIELKSLTKLKMLDLSYMEDLRRIARHQISSFSMLQIFRMNCLTMRDDGDAGNVLNGGIKNLIEELKCLRHLNVLRIPPIESVSALESFLSFNLFQRCTETLELRHFSESDVFNVLCLANMERLEEIFFCDCGIMEMKMEKLHIEVPPSPFHALSQVTIGRCHELKDATWLVLVPNLRFLWINKCLKMEEILRVGKLGEVAYMVGIPSPKPFLKLESVHLAHVPKLNNIYQYALPFPCLKNIFIDTCPELRELPLNSDSAKGNQITIWGESDWWERVIWENEATRDAFLPSFKPVLSEMHKILNSASLLCDVWFHGERCYLYFFFQFAASINVSVSSYF</sequence>
<evidence type="ECO:0000259" key="7">
    <source>
        <dbReference type="Pfam" id="PF00931"/>
    </source>
</evidence>
<dbReference type="Pfam" id="PF00931">
    <property type="entry name" value="NB-ARC"/>
    <property type="match status" value="1"/>
</dbReference>
<dbReference type="FunFam" id="3.40.50.300:FF:001091">
    <property type="entry name" value="Probable disease resistance protein At1g61300"/>
    <property type="match status" value="1"/>
</dbReference>
<accession>A0A5D2YZV3</accession>
<evidence type="ECO:0000256" key="6">
    <source>
        <dbReference type="ARBA" id="ARBA00022840"/>
    </source>
</evidence>
<keyword evidence="3" id="KW-0677">Repeat</keyword>
<proteinExistence type="inferred from homology"/>
<dbReference type="InterPro" id="IPR032675">
    <property type="entry name" value="LRR_dom_sf"/>
</dbReference>
<dbReference type="SUPFAM" id="SSF52058">
    <property type="entry name" value="L domain-like"/>
    <property type="match status" value="1"/>
</dbReference>
<dbReference type="PANTHER" id="PTHR33463">
    <property type="entry name" value="NB-ARC DOMAIN-CONTAINING PROTEIN-RELATED"/>
    <property type="match status" value="1"/>
</dbReference>
<dbReference type="InterPro" id="IPR042197">
    <property type="entry name" value="Apaf_helical"/>
</dbReference>
<keyword evidence="2" id="KW-0433">Leucine-rich repeat</keyword>
<name>A0A5D2YZV3_GOSMU</name>
<dbReference type="Pfam" id="PF23559">
    <property type="entry name" value="WHD_DRP"/>
    <property type="match status" value="1"/>
</dbReference>
<dbReference type="Gene3D" id="3.80.10.10">
    <property type="entry name" value="Ribonuclease Inhibitor"/>
    <property type="match status" value="2"/>
</dbReference>
<evidence type="ECO:0000256" key="2">
    <source>
        <dbReference type="ARBA" id="ARBA00022614"/>
    </source>
</evidence>
<dbReference type="InterPro" id="IPR002182">
    <property type="entry name" value="NB-ARC"/>
</dbReference>
<evidence type="ECO:0000259" key="8">
    <source>
        <dbReference type="Pfam" id="PF23559"/>
    </source>
</evidence>